<proteinExistence type="predicted"/>
<reference evidence="3" key="1">
    <citation type="submission" date="2017-09" db="EMBL/GenBank/DDBJ databases">
        <title>Depth-based differentiation of microbial function through sediment-hosted aquifers and enrichment of novel symbionts in the deep terrestrial subsurface.</title>
        <authorList>
            <person name="Probst A.J."/>
            <person name="Ladd B."/>
            <person name="Jarett J.K."/>
            <person name="Geller-Mcgrath D.E."/>
            <person name="Sieber C.M.K."/>
            <person name="Emerson J.B."/>
            <person name="Anantharaman K."/>
            <person name="Thomas B.C."/>
            <person name="Malmstrom R."/>
            <person name="Stieglmeier M."/>
            <person name="Klingl A."/>
            <person name="Woyke T."/>
            <person name="Ryan C.M."/>
            <person name="Banfield J.F."/>
        </authorList>
    </citation>
    <scope>NUCLEOTIDE SEQUENCE [LARGE SCALE GENOMIC DNA]</scope>
</reference>
<sequence>MLNNIVKYEEKGGDNMNLFNANKAGLVVAAIVALKSVSWTILVWSGVAHDLLNWFFSVNFMINPFQIVEWSVTTALIGFVINIIIGYMIGWFFATLANFVRQQ</sequence>
<feature type="transmembrane region" description="Helical" evidence="1">
    <location>
        <begin position="24"/>
        <end position="44"/>
    </location>
</feature>
<evidence type="ECO:0000313" key="3">
    <source>
        <dbReference type="Proteomes" id="UP000229972"/>
    </source>
</evidence>
<dbReference type="AlphaFoldDB" id="A0A2H0VA13"/>
<keyword evidence="1" id="KW-0812">Transmembrane</keyword>
<feature type="transmembrane region" description="Helical" evidence="1">
    <location>
        <begin position="74"/>
        <end position="100"/>
    </location>
</feature>
<evidence type="ECO:0000256" key="1">
    <source>
        <dbReference type="SAM" id="Phobius"/>
    </source>
</evidence>
<gene>
    <name evidence="2" type="ORF">COT93_03655</name>
</gene>
<comment type="caution">
    <text evidence="2">The sequence shown here is derived from an EMBL/GenBank/DDBJ whole genome shotgun (WGS) entry which is preliminary data.</text>
</comment>
<evidence type="ECO:0000313" key="2">
    <source>
        <dbReference type="EMBL" id="PIR95209.1"/>
    </source>
</evidence>
<accession>A0A2H0VA13</accession>
<keyword evidence="1" id="KW-1133">Transmembrane helix</keyword>
<dbReference type="Proteomes" id="UP000229972">
    <property type="component" value="Unassembled WGS sequence"/>
</dbReference>
<dbReference type="EMBL" id="PFAL01000033">
    <property type="protein sequence ID" value="PIR95209.1"/>
    <property type="molecule type" value="Genomic_DNA"/>
</dbReference>
<organism evidence="2 3">
    <name type="scientific">Candidatus Falkowbacteria bacterium CG10_big_fil_rev_8_21_14_0_10_37_18</name>
    <dbReference type="NCBI Taxonomy" id="1974562"/>
    <lineage>
        <taxon>Bacteria</taxon>
        <taxon>Candidatus Falkowiibacteriota</taxon>
    </lineage>
</organism>
<protein>
    <submittedName>
        <fullName evidence="2">Uncharacterized protein</fullName>
    </submittedName>
</protein>
<keyword evidence="1" id="KW-0472">Membrane</keyword>
<name>A0A2H0VA13_9BACT</name>